<keyword evidence="2" id="KW-0496">Mitochondrion</keyword>
<name>I1SVE8_9HYME</name>
<proteinExistence type="predicted"/>
<feature type="transmembrane region" description="Helical" evidence="1">
    <location>
        <begin position="12"/>
        <end position="32"/>
    </location>
</feature>
<dbReference type="AlphaFoldDB" id="I1SVE8"/>
<organism evidence="2">
    <name type="scientific">Ceratosolen solmsi</name>
    <dbReference type="NCBI Taxonomy" id="142686"/>
    <lineage>
        <taxon>Eukaryota</taxon>
        <taxon>Metazoa</taxon>
        <taxon>Ecdysozoa</taxon>
        <taxon>Arthropoda</taxon>
        <taxon>Hexapoda</taxon>
        <taxon>Insecta</taxon>
        <taxon>Pterygota</taxon>
        <taxon>Neoptera</taxon>
        <taxon>Endopterygota</taxon>
        <taxon>Hymenoptera</taxon>
        <taxon>Apocrita</taxon>
        <taxon>Proctotrupomorpha</taxon>
        <taxon>Chalcidoidea</taxon>
        <taxon>Agaonidae</taxon>
        <taxon>Agaoninae</taxon>
        <taxon>Ceratosolen</taxon>
    </lineage>
</organism>
<keyword evidence="1" id="KW-1133">Transmembrane helix</keyword>
<protein>
    <submittedName>
        <fullName evidence="2">ATP synthase F0 subunit 8</fullName>
    </submittedName>
</protein>
<accession>I1SVE8</accession>
<evidence type="ECO:0000313" key="2">
    <source>
        <dbReference type="EMBL" id="AEG67034.1"/>
    </source>
</evidence>
<dbReference type="EMBL" id="JF816395">
    <property type="protein sequence ID" value="AEG67034.1"/>
    <property type="molecule type" value="Genomic_DNA"/>
</dbReference>
<evidence type="ECO:0000256" key="1">
    <source>
        <dbReference type="SAM" id="Phobius"/>
    </source>
</evidence>
<geneLocation type="mitochondrion" evidence="2"/>
<reference evidence="2" key="1">
    <citation type="submission" date="2011-04" db="EMBL/GenBank/DDBJ databases">
        <title>Extreme intra-specific mitochondrial DNA divergence associated with Wolbachia infection in the fig wasp Ceratosolen solmsi (Hymenoptera: Agaonidae): a recent infection event and speciation impetus?'.</title>
        <authorList>
            <person name="Xiao J.-H."/>
            <person name="Wang N.-X."/>
            <person name="Huang D.-W."/>
        </authorList>
    </citation>
    <scope>NUCLEOTIDE SEQUENCE</scope>
    <source>
        <strain evidence="2">CeraUn-1</strain>
    </source>
</reference>
<sequence>MPQMKPLLWLNLYIYFLMSFILVIFCLYFLNFSKVSFQKDSKLKKNNFLWVW</sequence>
<keyword evidence="1" id="KW-0472">Membrane</keyword>
<keyword evidence="1" id="KW-0812">Transmembrane</keyword>
<gene>
    <name evidence="2" type="primary">ATP8</name>
</gene>